<accession>A0A8J3BMQ0</accession>
<dbReference type="HAMAP" id="MF_02241">
    <property type="entry name" value="PIP_synthase"/>
    <property type="match status" value="1"/>
</dbReference>
<keyword evidence="20" id="KW-1185">Reference proteome</keyword>
<dbReference type="InterPro" id="IPR044268">
    <property type="entry name" value="PIP_synthase_PgsA1"/>
</dbReference>
<dbReference type="GO" id="GO:0016780">
    <property type="term" value="F:phosphotransferase activity, for other substituted phosphate groups"/>
    <property type="evidence" value="ECO:0007669"/>
    <property type="project" value="UniProtKB-UniRule"/>
</dbReference>
<feature type="transmembrane region" description="Helical" evidence="17">
    <location>
        <begin position="29"/>
        <end position="47"/>
    </location>
</feature>
<name>A0A8J3BMQ0_9ACTN</name>
<dbReference type="UniPathway" id="UPA00220"/>
<dbReference type="EC" id="2.7.8.-" evidence="17"/>
<dbReference type="PROSITE" id="PS00379">
    <property type="entry name" value="CDP_ALCOHOL_P_TRANSF"/>
    <property type="match status" value="1"/>
</dbReference>
<comment type="catalytic activity">
    <reaction evidence="16 17">
        <text>a CDP-1,2-diacyl-sn-glycerol + 1D-myo-inositol 3-phosphate = a 1,2-diacyl-sn-glycero-3-phospho-(1D-myo-inositol-3-phosphate) + CMP + H(+)</text>
        <dbReference type="Rhea" id="RHEA:60504"/>
        <dbReference type="ChEBI" id="CHEBI:15378"/>
        <dbReference type="ChEBI" id="CHEBI:58088"/>
        <dbReference type="ChEBI" id="CHEBI:58332"/>
        <dbReference type="ChEBI" id="CHEBI:58401"/>
        <dbReference type="ChEBI" id="CHEBI:60377"/>
    </reaction>
</comment>
<evidence type="ECO:0000256" key="4">
    <source>
        <dbReference type="ARBA" id="ARBA00010441"/>
    </source>
</evidence>
<evidence type="ECO:0000256" key="14">
    <source>
        <dbReference type="ARBA" id="ARBA00024082"/>
    </source>
</evidence>
<feature type="binding site" evidence="17">
    <location>
        <position position="68"/>
    </location>
    <ligand>
        <name>Mg(2+)</name>
        <dbReference type="ChEBI" id="CHEBI:18420"/>
        <label>1</label>
    </ligand>
</feature>
<keyword evidence="17" id="KW-0444">Lipid biosynthesis</keyword>
<feature type="active site" description="Proton acceptor" evidence="17">
    <location>
        <position position="93"/>
    </location>
</feature>
<proteinExistence type="inferred from homology"/>
<keyword evidence="6 17" id="KW-1003">Cell membrane</keyword>
<evidence type="ECO:0000256" key="12">
    <source>
        <dbReference type="ARBA" id="ARBA00023136"/>
    </source>
</evidence>
<feature type="binding site" evidence="17">
    <location>
        <position position="72"/>
    </location>
    <ligand>
        <name>a CDP-1,2-diacyl-sn-glycerol</name>
        <dbReference type="ChEBI" id="CHEBI:58332"/>
    </ligand>
</feature>
<comment type="pathway">
    <text evidence="3">Lipid metabolism.</text>
</comment>
<keyword evidence="17" id="KW-0594">Phospholipid biosynthesis</keyword>
<dbReference type="InterPro" id="IPR043130">
    <property type="entry name" value="CDP-OH_PTrfase_TM_dom"/>
</dbReference>
<feature type="binding site" evidence="17">
    <location>
        <begin position="32"/>
        <end position="35"/>
    </location>
    <ligand>
        <name>a CDP-1,2-diacyl-sn-glycerol</name>
        <dbReference type="ChEBI" id="CHEBI:58332"/>
    </ligand>
</feature>
<comment type="cofactor">
    <cofactor evidence="17">
        <name>Mg(2+)</name>
        <dbReference type="ChEBI" id="CHEBI:18420"/>
    </cofactor>
    <text evidence="17">Contains a di-nuclear catalytic Mg(2+) center.</text>
</comment>
<evidence type="ECO:0000256" key="6">
    <source>
        <dbReference type="ARBA" id="ARBA00022475"/>
    </source>
</evidence>
<keyword evidence="10 17" id="KW-0460">Magnesium</keyword>
<comment type="catalytic activity">
    <reaction evidence="13 17">
        <text>1,2-di-(9Z-octadecenoyl)-sn-glycero-3-cytidine-5'-diphosphate + 1D-myo-inositol 3-phosphate = 1,2-di-(9Z-octadecenoyl)-sn-glycero-3-phospho-(1D-myo-inositol-3-phosphate) + CMP + H(+)</text>
        <dbReference type="Rhea" id="RHEA:61216"/>
        <dbReference type="ChEBI" id="CHEBI:15378"/>
        <dbReference type="ChEBI" id="CHEBI:58401"/>
        <dbReference type="ChEBI" id="CHEBI:60377"/>
        <dbReference type="ChEBI" id="CHEBI:85356"/>
        <dbReference type="ChEBI" id="CHEBI:144472"/>
    </reaction>
</comment>
<evidence type="ECO:0000256" key="5">
    <source>
        <dbReference type="ARBA" id="ARBA00011738"/>
    </source>
</evidence>
<comment type="function">
    <text evidence="17">Catalyzes the conjugation of the 1'-hydroxyl group of D-myo-inositol-3-phosphate (also named L-myo-inositol-1-phosphate) with a lipid tail of cytidine diphosphate diacylglycerol (CDP-DAG), forming phosphatidylinositol phosphate (PIP) and CMP. PIP is a precursor of phosphatidylinositol (PI) which is an essential lipid required for cell wall formation.</text>
</comment>
<feature type="binding site" evidence="17">
    <location>
        <position position="76"/>
    </location>
    <ligand>
        <name>a CDP-1,2-diacyl-sn-glycerol</name>
        <dbReference type="ChEBI" id="CHEBI:58332"/>
    </ligand>
</feature>
<comment type="caution">
    <text evidence="17">Lacks conserved residue(s) required for the propagation of feature annotation.</text>
</comment>
<keyword evidence="9 17" id="KW-0479">Metal-binding</keyword>
<feature type="binding site" evidence="17">
    <location>
        <position position="82"/>
    </location>
    <ligand>
        <name>a CDP-1,2-diacyl-sn-glycerol</name>
        <dbReference type="ChEBI" id="CHEBI:58332"/>
    </ligand>
</feature>
<reference evidence="19" key="2">
    <citation type="submission" date="2020-09" db="EMBL/GenBank/DDBJ databases">
        <authorList>
            <person name="Sun Q."/>
            <person name="Ohkuma M."/>
        </authorList>
    </citation>
    <scope>NUCLEOTIDE SEQUENCE</scope>
    <source>
        <strain evidence="19">JCM 3091</strain>
    </source>
</reference>
<dbReference type="AlphaFoldDB" id="A0A8J3BMQ0"/>
<evidence type="ECO:0000256" key="9">
    <source>
        <dbReference type="ARBA" id="ARBA00022723"/>
    </source>
</evidence>
<evidence type="ECO:0000256" key="16">
    <source>
        <dbReference type="ARBA" id="ARBA00048865"/>
    </source>
</evidence>
<dbReference type="Pfam" id="PF01066">
    <property type="entry name" value="CDP-OH_P_transf"/>
    <property type="match status" value="1"/>
</dbReference>
<feature type="binding site" evidence="17">
    <location>
        <position position="93"/>
    </location>
    <ligand>
        <name>Mg(2+)</name>
        <dbReference type="ChEBI" id="CHEBI:18420"/>
        <label>2</label>
    </ligand>
</feature>
<evidence type="ECO:0000256" key="13">
    <source>
        <dbReference type="ARBA" id="ARBA00023935"/>
    </source>
</evidence>
<evidence type="ECO:0000256" key="17">
    <source>
        <dbReference type="HAMAP-Rule" id="MF_02241"/>
    </source>
</evidence>
<gene>
    <name evidence="19" type="ORF">GCM10010124_17700</name>
</gene>
<evidence type="ECO:0000256" key="2">
    <source>
        <dbReference type="ARBA" id="ARBA00004805"/>
    </source>
</evidence>
<comment type="caution">
    <text evidence="19">The sequence shown here is derived from an EMBL/GenBank/DDBJ whole genome shotgun (WGS) entry which is preliminary data.</text>
</comment>
<dbReference type="GO" id="GO:0005886">
    <property type="term" value="C:plasma membrane"/>
    <property type="evidence" value="ECO:0007669"/>
    <property type="project" value="UniProtKB-SubCell"/>
</dbReference>
<dbReference type="Gene3D" id="1.20.120.1760">
    <property type="match status" value="1"/>
</dbReference>
<keyword evidence="17" id="KW-1208">Phospholipid metabolism</keyword>
<protein>
    <recommendedName>
        <fullName evidence="14 17">Phosphatidylinositol phosphate synthase</fullName>
        <shortName evidence="17">PIP synthase</shortName>
        <ecNumber evidence="17">2.7.8.-</ecNumber>
    </recommendedName>
    <alternativeName>
        <fullName evidence="15 17">CDP-diacylglycerol--D-myo-inositol-3-phosphate 3-phosphatidyltransferase</fullName>
    </alternativeName>
</protein>
<feature type="binding site" evidence="17">
    <location>
        <position position="89"/>
    </location>
    <ligand>
        <name>Mg(2+)</name>
        <dbReference type="ChEBI" id="CHEBI:18420"/>
        <label>1</label>
    </ligand>
</feature>
<sequence length="203" mass="20419">MAKIFSVSARVGVGRVVEPVARGLLRTGFTPNAVTVLGTVGVLGGALLGARGWLLAAAAVVTLFALTDVVDGTMARLRGGSTRFGALLDSSLDRVADGAVFGAVAFWAAGQGDDLALVAALVCLAGGQVVSYVKARAEGLGLRCDVGIAERFERLVLVGIGAVLTDGVGLPWGMAAALCLLGVLTVVTIGQRILAARAEAPPP</sequence>
<keyword evidence="8 17" id="KW-0812">Transmembrane</keyword>
<feature type="binding site" evidence="17">
    <location>
        <position position="68"/>
    </location>
    <ligand>
        <name>Mg(2+)</name>
        <dbReference type="ChEBI" id="CHEBI:18420"/>
        <label>2</label>
    </ligand>
</feature>
<evidence type="ECO:0000256" key="1">
    <source>
        <dbReference type="ARBA" id="ARBA00004651"/>
    </source>
</evidence>
<keyword evidence="12 17" id="KW-0472">Membrane</keyword>
<dbReference type="NCBIfam" id="NF045883">
    <property type="entry name" value="PIPSynth"/>
    <property type="match status" value="1"/>
</dbReference>
<dbReference type="GO" id="GO:0000287">
    <property type="term" value="F:magnesium ion binding"/>
    <property type="evidence" value="ECO:0007669"/>
    <property type="project" value="UniProtKB-UniRule"/>
</dbReference>
<keyword evidence="17" id="KW-0443">Lipid metabolism</keyword>
<evidence type="ECO:0000256" key="15">
    <source>
        <dbReference type="ARBA" id="ARBA00033137"/>
    </source>
</evidence>
<evidence type="ECO:0000313" key="19">
    <source>
        <dbReference type="EMBL" id="GGK25606.1"/>
    </source>
</evidence>
<keyword evidence="11 17" id="KW-1133">Transmembrane helix</keyword>
<feature type="binding site" evidence="17">
    <location>
        <position position="71"/>
    </location>
    <ligand>
        <name>Mg(2+)</name>
        <dbReference type="ChEBI" id="CHEBI:18420"/>
        <label>1</label>
    </ligand>
</feature>
<evidence type="ECO:0000256" key="11">
    <source>
        <dbReference type="ARBA" id="ARBA00022989"/>
    </source>
</evidence>
<feature type="binding site" evidence="17">
    <location>
        <position position="89"/>
    </location>
    <ligand>
        <name>Mg(2+)</name>
        <dbReference type="ChEBI" id="CHEBI:18420"/>
        <label>2</label>
    </ligand>
</feature>
<dbReference type="InterPro" id="IPR048254">
    <property type="entry name" value="CDP_ALCOHOL_P_TRANSF_CS"/>
</dbReference>
<evidence type="ECO:0000256" key="10">
    <source>
        <dbReference type="ARBA" id="ARBA00022842"/>
    </source>
</evidence>
<comment type="subcellular location">
    <subcellularLocation>
        <location evidence="1 17">Cell membrane</location>
        <topology evidence="1 17">Multi-pass membrane protein</topology>
    </subcellularLocation>
</comment>
<dbReference type="InterPro" id="IPR000462">
    <property type="entry name" value="CDP-OH_P_trans"/>
</dbReference>
<evidence type="ECO:0000313" key="20">
    <source>
        <dbReference type="Proteomes" id="UP000662200"/>
    </source>
</evidence>
<comment type="pathway">
    <text evidence="2 17">Phospholipid metabolism; phosphatidylinositol phosphate biosynthesis.</text>
</comment>
<organism evidence="19 20">
    <name type="scientific">Pilimelia terevasa</name>
    <dbReference type="NCBI Taxonomy" id="53372"/>
    <lineage>
        <taxon>Bacteria</taxon>
        <taxon>Bacillati</taxon>
        <taxon>Actinomycetota</taxon>
        <taxon>Actinomycetes</taxon>
        <taxon>Micromonosporales</taxon>
        <taxon>Micromonosporaceae</taxon>
        <taxon>Pilimelia</taxon>
    </lineage>
</organism>
<dbReference type="EMBL" id="BMQC01000005">
    <property type="protein sequence ID" value="GGK25606.1"/>
    <property type="molecule type" value="Genomic_DNA"/>
</dbReference>
<evidence type="ECO:0000256" key="3">
    <source>
        <dbReference type="ARBA" id="ARBA00005189"/>
    </source>
</evidence>
<dbReference type="GO" id="GO:0008654">
    <property type="term" value="P:phospholipid biosynthetic process"/>
    <property type="evidence" value="ECO:0007669"/>
    <property type="project" value="UniProtKB-UniRule"/>
</dbReference>
<evidence type="ECO:0000256" key="18">
    <source>
        <dbReference type="RuleBase" id="RU003750"/>
    </source>
</evidence>
<reference evidence="19" key="1">
    <citation type="journal article" date="2014" name="Int. J. Syst. Evol. Microbiol.">
        <title>Complete genome sequence of Corynebacterium casei LMG S-19264T (=DSM 44701T), isolated from a smear-ripened cheese.</title>
        <authorList>
            <consortium name="US DOE Joint Genome Institute (JGI-PGF)"/>
            <person name="Walter F."/>
            <person name="Albersmeier A."/>
            <person name="Kalinowski J."/>
            <person name="Ruckert C."/>
        </authorList>
    </citation>
    <scope>NUCLEOTIDE SEQUENCE</scope>
    <source>
        <strain evidence="19">JCM 3091</strain>
    </source>
</reference>
<dbReference type="Proteomes" id="UP000662200">
    <property type="component" value="Unassembled WGS sequence"/>
</dbReference>
<comment type="similarity">
    <text evidence="4 17 18">Belongs to the CDP-alcohol phosphatidyltransferase class-I family.</text>
</comment>
<dbReference type="RefSeq" id="WP_189113745.1">
    <property type="nucleotide sequence ID" value="NZ_BMQC01000005.1"/>
</dbReference>
<evidence type="ECO:0000256" key="7">
    <source>
        <dbReference type="ARBA" id="ARBA00022679"/>
    </source>
</evidence>
<comment type="subunit">
    <text evidence="5 17">Homodimer.</text>
</comment>
<evidence type="ECO:0000256" key="8">
    <source>
        <dbReference type="ARBA" id="ARBA00022692"/>
    </source>
</evidence>
<keyword evidence="7 17" id="KW-0808">Transferase</keyword>